<reference evidence="1 3" key="1">
    <citation type="submission" date="2016-10" db="EMBL/GenBank/DDBJ databases">
        <authorList>
            <person name="Varghese N."/>
            <person name="Submissions S."/>
        </authorList>
    </citation>
    <scope>NUCLEOTIDE SEQUENCE [LARGE SCALE GENOMIC DNA]</scope>
    <source>
        <strain evidence="1 3">DSM 17835</strain>
    </source>
</reference>
<accession>A0A5C5QCV8</accession>
<proteinExistence type="predicted"/>
<evidence type="ECO:0000313" key="1">
    <source>
        <dbReference type="EMBL" id="SDE87142.1"/>
    </source>
</evidence>
<dbReference type="Proteomes" id="UP000317951">
    <property type="component" value="Unassembled WGS sequence"/>
</dbReference>
<dbReference type="EMBL" id="VFET01000014">
    <property type="protein sequence ID" value="TWS03150.1"/>
    <property type="molecule type" value="Genomic_DNA"/>
</dbReference>
<evidence type="ECO:0000313" key="3">
    <source>
        <dbReference type="Proteomes" id="UP000182858"/>
    </source>
</evidence>
<reference evidence="2 4" key="2">
    <citation type="submission" date="2019-06" db="EMBL/GenBank/DDBJ databases">
        <title>Pseudomonas bimorpha sp. nov. isolated from bovine raw milk and skim milk concentrate.</title>
        <authorList>
            <person name="Hofmann K."/>
            <person name="Huptas C."/>
            <person name="Doll E."/>
            <person name="Scherer S."/>
            <person name="Wenning M."/>
        </authorList>
    </citation>
    <scope>NUCLEOTIDE SEQUENCE [LARGE SCALE GENOMIC DNA]</scope>
    <source>
        <strain evidence="2 4">DSM 17835</strain>
    </source>
</reference>
<keyword evidence="3" id="KW-1185">Reference proteome</keyword>
<evidence type="ECO:0000313" key="4">
    <source>
        <dbReference type="Proteomes" id="UP000317951"/>
    </source>
</evidence>
<dbReference type="NCBIfam" id="TIGR01635">
    <property type="entry name" value="tail_comp_S"/>
    <property type="match status" value="1"/>
</dbReference>
<organism evidence="2 4">
    <name type="scientific">Pseudomonas extremaustralis</name>
    <dbReference type="NCBI Taxonomy" id="359110"/>
    <lineage>
        <taxon>Bacteria</taxon>
        <taxon>Pseudomonadati</taxon>
        <taxon>Pseudomonadota</taxon>
        <taxon>Gammaproteobacteria</taxon>
        <taxon>Pseudomonadales</taxon>
        <taxon>Pseudomonadaceae</taxon>
        <taxon>Pseudomonas</taxon>
    </lineage>
</organism>
<protein>
    <submittedName>
        <fullName evidence="1">Phage virion morphogenesis (Putative tail completion) protein</fullName>
    </submittedName>
    <submittedName>
        <fullName evidence="2">Phage virion morphogenesis protein</fullName>
    </submittedName>
</protein>
<evidence type="ECO:0000313" key="2">
    <source>
        <dbReference type="EMBL" id="TWS03150.1"/>
    </source>
</evidence>
<dbReference type="RefSeq" id="WP_010564653.1">
    <property type="nucleotide sequence ID" value="NZ_LT629689.1"/>
</dbReference>
<dbReference type="EMBL" id="LT629689">
    <property type="protein sequence ID" value="SDE87142.1"/>
    <property type="molecule type" value="Genomic_DNA"/>
</dbReference>
<dbReference type="GeneID" id="78552734"/>
<sequence length="187" mass="20688">MAGSMLEVSVDTSPVGKALDDLVERLGDLTTPLNDIAEYLHQSTDDRFRQQVAPDGSPWAPLAPSTLARKKGGRILRDKGTLQDTLRHNVSRNELSFGTDRVYGAIHQLGGKVQHAARSQQVYFRQGKDGSVGNRFVKKSKSNFAQWVTRGAHDSEIKARPYLGLSSDDDIEILAIIQDYLLEPLTE</sequence>
<dbReference type="Pfam" id="PF05069">
    <property type="entry name" value="Phage_tail_S"/>
    <property type="match status" value="1"/>
</dbReference>
<dbReference type="AlphaFoldDB" id="A0A5C5QCV8"/>
<gene>
    <name evidence="2" type="ORF">FIV36_17720</name>
    <name evidence="1" type="ORF">SAMN05216591_1227</name>
</gene>
<dbReference type="OrthoDB" id="2081253at2"/>
<name>A0A5C5QCV8_9PSED</name>
<dbReference type="InterPro" id="IPR006522">
    <property type="entry name" value="Phage_virion_morphogenesis"/>
</dbReference>
<dbReference type="Proteomes" id="UP000182858">
    <property type="component" value="Chromosome I"/>
</dbReference>